<dbReference type="SUPFAM" id="SSF100879">
    <property type="entry name" value="Lesion bypass DNA polymerase (Y-family), little finger domain"/>
    <property type="match status" value="1"/>
</dbReference>
<dbReference type="GO" id="GO:0003684">
    <property type="term" value="F:damaged DNA binding"/>
    <property type="evidence" value="ECO:0007669"/>
    <property type="project" value="InterPro"/>
</dbReference>
<dbReference type="PANTHER" id="PTHR11076">
    <property type="entry name" value="DNA REPAIR POLYMERASE UMUC / TRANSFERASE FAMILY MEMBER"/>
    <property type="match status" value="1"/>
</dbReference>
<dbReference type="AlphaFoldDB" id="A0A953NG66"/>
<dbReference type="InterPro" id="IPR017961">
    <property type="entry name" value="DNA_pol_Y-fam_little_finger"/>
</dbReference>
<evidence type="ECO:0000313" key="4">
    <source>
        <dbReference type="Proteomes" id="UP000772186"/>
    </source>
</evidence>
<dbReference type="PROSITE" id="PS50173">
    <property type="entry name" value="UMUC"/>
    <property type="match status" value="1"/>
</dbReference>
<keyword evidence="4" id="KW-1185">Reference proteome</keyword>
<accession>A0A953NG66</accession>
<evidence type="ECO:0000313" key="3">
    <source>
        <dbReference type="EMBL" id="MBZ4195280.1"/>
    </source>
</evidence>
<dbReference type="Pfam" id="PF11798">
    <property type="entry name" value="IMS_HHH"/>
    <property type="match status" value="1"/>
</dbReference>
<dbReference type="GO" id="GO:0042276">
    <property type="term" value="P:error-prone translesion synthesis"/>
    <property type="evidence" value="ECO:0007669"/>
    <property type="project" value="TreeGrafter"/>
</dbReference>
<evidence type="ECO:0000256" key="1">
    <source>
        <dbReference type="ARBA" id="ARBA00010945"/>
    </source>
</evidence>
<dbReference type="InterPro" id="IPR024728">
    <property type="entry name" value="PolY_HhH_motif"/>
</dbReference>
<dbReference type="Gene3D" id="3.40.1170.60">
    <property type="match status" value="1"/>
</dbReference>
<dbReference type="GO" id="GO:0009432">
    <property type="term" value="P:SOS response"/>
    <property type="evidence" value="ECO:0007669"/>
    <property type="project" value="TreeGrafter"/>
</dbReference>
<evidence type="ECO:0000259" key="2">
    <source>
        <dbReference type="PROSITE" id="PS50173"/>
    </source>
</evidence>
<dbReference type="InterPro" id="IPR043128">
    <property type="entry name" value="Rev_trsase/Diguanyl_cyclase"/>
</dbReference>
<proteinExistence type="inferred from homology"/>
<dbReference type="InterPro" id="IPR050116">
    <property type="entry name" value="DNA_polymerase-Y"/>
</dbReference>
<dbReference type="InterPro" id="IPR001126">
    <property type="entry name" value="UmuC"/>
</dbReference>
<dbReference type="Gene3D" id="1.10.150.20">
    <property type="entry name" value="5' to 3' exonuclease, C-terminal subdomain"/>
    <property type="match status" value="1"/>
</dbReference>
<comment type="similarity">
    <text evidence="1">Belongs to the DNA polymerase type-Y family.</text>
</comment>
<dbReference type="PANTHER" id="PTHR11076:SF33">
    <property type="entry name" value="DNA POLYMERASE KAPPA"/>
    <property type="match status" value="1"/>
</dbReference>
<dbReference type="Proteomes" id="UP000772186">
    <property type="component" value="Unassembled WGS sequence"/>
</dbReference>
<comment type="caution">
    <text evidence="3">The sequence shown here is derived from an EMBL/GenBank/DDBJ whole genome shotgun (WGS) entry which is preliminary data.</text>
</comment>
<sequence>MKDSRIIFHIDFDSYFVSAHRSKNTNLKNWPVAVSKDLDNSICTSISYELKNLGIKVGWPKYMIIKKAPKTIFVKPDFTLYTTISNNIFDYLSKKYTKNIEVSSIDECWMDVTDVLKGLDPVVFARKIQYDVLKKFDIPISIGISHTKWAAKISSDLAKPFGVKYVNTQSELENYIWPLDIIDYYGIGEKTAIRLRKIGIKTISNLARSSALDVDLYKIFKSRLKNYIDEANGNGSDKLEYSHNELKNIGHELTFAKYNIDDRHEIHKIIKDLVIKVCHRAKNRNIIGSTLTIVIKNTTKSWTSKQKKISKPSNDENFIYNSAINLFDEYWNEQPIKGVGVRLTNLIDEFNYYKQLSIFENDHEKSQKIAVNDIINHINLNQEKEILKTGYQVLREKTKKSIQNRFLEEDVH</sequence>
<name>A0A953NG66_9MOLU</name>
<dbReference type="EMBL" id="JAIQBY010000004">
    <property type="protein sequence ID" value="MBZ4195280.1"/>
    <property type="molecule type" value="Genomic_DNA"/>
</dbReference>
<dbReference type="InterPro" id="IPR043502">
    <property type="entry name" value="DNA/RNA_pol_sf"/>
</dbReference>
<dbReference type="GO" id="GO:0005829">
    <property type="term" value="C:cytosol"/>
    <property type="evidence" value="ECO:0007669"/>
    <property type="project" value="TreeGrafter"/>
</dbReference>
<protein>
    <submittedName>
        <fullName evidence="3">DNA polymerase IV</fullName>
    </submittedName>
</protein>
<dbReference type="GO" id="GO:0006281">
    <property type="term" value="P:DNA repair"/>
    <property type="evidence" value="ECO:0007669"/>
    <property type="project" value="InterPro"/>
</dbReference>
<dbReference type="Gene3D" id="3.30.70.270">
    <property type="match status" value="1"/>
</dbReference>
<gene>
    <name evidence="3" type="ORF">LAD73_00900</name>
</gene>
<dbReference type="GO" id="GO:0003887">
    <property type="term" value="F:DNA-directed DNA polymerase activity"/>
    <property type="evidence" value="ECO:0007669"/>
    <property type="project" value="InterPro"/>
</dbReference>
<dbReference type="SUPFAM" id="SSF56672">
    <property type="entry name" value="DNA/RNA polymerases"/>
    <property type="match status" value="1"/>
</dbReference>
<organism evidence="3 4">
    <name type="scientific">Mycoplasma tauri</name>
    <dbReference type="NCBI Taxonomy" id="547987"/>
    <lineage>
        <taxon>Bacteria</taxon>
        <taxon>Bacillati</taxon>
        <taxon>Mycoplasmatota</taxon>
        <taxon>Mollicutes</taxon>
        <taxon>Mycoplasmataceae</taxon>
        <taxon>Mycoplasma</taxon>
    </lineage>
</organism>
<dbReference type="Pfam" id="PF00817">
    <property type="entry name" value="IMS"/>
    <property type="match status" value="1"/>
</dbReference>
<dbReference type="Pfam" id="PF11799">
    <property type="entry name" value="IMS_C"/>
    <property type="match status" value="1"/>
</dbReference>
<dbReference type="InterPro" id="IPR022880">
    <property type="entry name" value="DNApol_IV"/>
</dbReference>
<reference evidence="3 4" key="1">
    <citation type="submission" date="2021-09" db="EMBL/GenBank/DDBJ databases">
        <title>WGS of Mycoplasma sp. Zaradi2 strains.</title>
        <authorList>
            <person name="Spergser J."/>
        </authorList>
    </citation>
    <scope>NUCLEOTIDE SEQUENCE [LARGE SCALE GENOMIC DNA]</scope>
    <source>
        <strain evidence="3 4">1331</strain>
    </source>
</reference>
<dbReference type="RefSeq" id="WP_205517427.1">
    <property type="nucleotide sequence ID" value="NZ_CP070479.1"/>
</dbReference>
<dbReference type="InterPro" id="IPR036775">
    <property type="entry name" value="DNA_pol_Y-fam_lit_finger_sf"/>
</dbReference>
<dbReference type="CDD" id="cd03586">
    <property type="entry name" value="PolY_Pol_IV_kappa"/>
    <property type="match status" value="1"/>
</dbReference>
<feature type="domain" description="UmuC" evidence="2">
    <location>
        <begin position="7"/>
        <end position="188"/>
    </location>
</feature>
<dbReference type="Gene3D" id="3.30.1490.100">
    <property type="entry name" value="DNA polymerase, Y-family, little finger domain"/>
    <property type="match status" value="1"/>
</dbReference>